<dbReference type="InterPro" id="IPR003782">
    <property type="entry name" value="SCO1/SenC"/>
</dbReference>
<reference evidence="4 5" key="1">
    <citation type="submission" date="2019-08" db="EMBL/GenBank/DDBJ databases">
        <title>Genome of Luteibaculum oceani JCM 18817.</title>
        <authorList>
            <person name="Bowman J.P."/>
        </authorList>
    </citation>
    <scope>NUCLEOTIDE SEQUENCE [LARGE SCALE GENOMIC DNA]</scope>
    <source>
        <strain evidence="4 5">JCM 18817</strain>
    </source>
</reference>
<evidence type="ECO:0000256" key="2">
    <source>
        <dbReference type="PIRSR" id="PIRSR603782-1"/>
    </source>
</evidence>
<dbReference type="AlphaFoldDB" id="A0A5C6VIA1"/>
<dbReference type="Gene3D" id="3.40.30.10">
    <property type="entry name" value="Glutaredoxin"/>
    <property type="match status" value="1"/>
</dbReference>
<comment type="caution">
    <text evidence="4">The sequence shown here is derived from an EMBL/GenBank/DDBJ whole genome shotgun (WGS) entry which is preliminary data.</text>
</comment>
<feature type="binding site" evidence="2">
    <location>
        <position position="82"/>
    </location>
    <ligand>
        <name>Cu cation</name>
        <dbReference type="ChEBI" id="CHEBI:23378"/>
    </ligand>
</feature>
<dbReference type="OrthoDB" id="9811998at2"/>
<protein>
    <submittedName>
        <fullName evidence="4">SCO family protein</fullName>
    </submittedName>
</protein>
<feature type="binding site" evidence="2">
    <location>
        <position position="78"/>
    </location>
    <ligand>
        <name>Cu cation</name>
        <dbReference type="ChEBI" id="CHEBI:23378"/>
    </ligand>
</feature>
<evidence type="ECO:0000313" key="5">
    <source>
        <dbReference type="Proteomes" id="UP000321168"/>
    </source>
</evidence>
<dbReference type="PANTHER" id="PTHR12151">
    <property type="entry name" value="ELECTRON TRANSPORT PROTIN SCO1/SENC FAMILY MEMBER"/>
    <property type="match status" value="1"/>
</dbReference>
<name>A0A5C6VIA1_9FLAO</name>
<dbReference type="Proteomes" id="UP000321168">
    <property type="component" value="Unassembled WGS sequence"/>
</dbReference>
<dbReference type="PANTHER" id="PTHR12151:SF25">
    <property type="entry name" value="LINALOOL DEHYDRATASE_ISOMERASE DOMAIN-CONTAINING PROTEIN"/>
    <property type="match status" value="1"/>
</dbReference>
<gene>
    <name evidence="4" type="ORF">FRX97_00020</name>
</gene>
<accession>A0A5C6VIA1</accession>
<evidence type="ECO:0000256" key="3">
    <source>
        <dbReference type="PIRSR" id="PIRSR603782-2"/>
    </source>
</evidence>
<keyword evidence="5" id="KW-1185">Reference proteome</keyword>
<dbReference type="Pfam" id="PF02630">
    <property type="entry name" value="SCO1-SenC"/>
    <property type="match status" value="1"/>
</dbReference>
<evidence type="ECO:0000256" key="1">
    <source>
        <dbReference type="ARBA" id="ARBA00010996"/>
    </source>
</evidence>
<organism evidence="4 5">
    <name type="scientific">Luteibaculum oceani</name>
    <dbReference type="NCBI Taxonomy" id="1294296"/>
    <lineage>
        <taxon>Bacteria</taxon>
        <taxon>Pseudomonadati</taxon>
        <taxon>Bacteroidota</taxon>
        <taxon>Flavobacteriia</taxon>
        <taxon>Flavobacteriales</taxon>
        <taxon>Luteibaculaceae</taxon>
        <taxon>Luteibaculum</taxon>
    </lineage>
</organism>
<dbReference type="SUPFAM" id="SSF52833">
    <property type="entry name" value="Thioredoxin-like"/>
    <property type="match status" value="1"/>
</dbReference>
<dbReference type="InterPro" id="IPR036249">
    <property type="entry name" value="Thioredoxin-like_sf"/>
</dbReference>
<comment type="similarity">
    <text evidence="1">Belongs to the SCO1/2 family.</text>
</comment>
<keyword evidence="3" id="KW-1015">Disulfide bond</keyword>
<dbReference type="EMBL" id="VORB01000001">
    <property type="protein sequence ID" value="TXC85043.1"/>
    <property type="molecule type" value="Genomic_DNA"/>
</dbReference>
<dbReference type="GO" id="GO:0046872">
    <property type="term" value="F:metal ion binding"/>
    <property type="evidence" value="ECO:0007669"/>
    <property type="project" value="UniProtKB-KW"/>
</dbReference>
<feature type="binding site" evidence="2">
    <location>
        <position position="169"/>
    </location>
    <ligand>
        <name>Cu cation</name>
        <dbReference type="ChEBI" id="CHEBI:23378"/>
    </ligand>
</feature>
<keyword evidence="2" id="KW-0186">Copper</keyword>
<evidence type="ECO:0000313" key="4">
    <source>
        <dbReference type="EMBL" id="TXC85043.1"/>
    </source>
</evidence>
<feature type="disulfide bond" description="Redox-active" evidence="3">
    <location>
        <begin position="78"/>
        <end position="82"/>
    </location>
</feature>
<keyword evidence="2" id="KW-0479">Metal-binding</keyword>
<sequence>MLLMPVFLLWFLNMGTHNFKRLPVFGPKVEVYNEATGTIDTLDHRIAEFNFIDEHGRAFGSKDIDSTIYVAGFVFTRCPSICPRMTQQMARLQLKLDNEAFDEIKFLLHSVDPKHDSSEVLLAFAEKYHLQDDRTVLLTGDKSEIYTLGASSYLLAAQEDVSAPGGFLHSEKFVLVDRKGRIRGFYDGTNSEEVDRLGDEIKLLLKEEDIDAYNRRKAKSTD</sequence>
<proteinExistence type="inferred from homology"/>
<dbReference type="CDD" id="cd02968">
    <property type="entry name" value="SCO"/>
    <property type="match status" value="1"/>
</dbReference>